<feature type="compositionally biased region" description="Polar residues" evidence="1">
    <location>
        <begin position="389"/>
        <end position="398"/>
    </location>
</feature>
<feature type="compositionally biased region" description="Polar residues" evidence="1">
    <location>
        <begin position="440"/>
        <end position="464"/>
    </location>
</feature>
<feature type="compositionally biased region" description="Basic and acidic residues" evidence="1">
    <location>
        <begin position="331"/>
        <end position="342"/>
    </location>
</feature>
<protein>
    <submittedName>
        <fullName evidence="2">Uncharacterized protein</fullName>
    </submittedName>
</protein>
<dbReference type="AlphaFoldDB" id="A0A9P4QMR2"/>
<dbReference type="Proteomes" id="UP000799444">
    <property type="component" value="Unassembled WGS sequence"/>
</dbReference>
<gene>
    <name evidence="2" type="ORF">EJ04DRAFT_445528</name>
</gene>
<proteinExistence type="predicted"/>
<name>A0A9P4QMR2_9PLEO</name>
<feature type="compositionally biased region" description="Basic and acidic residues" evidence="1">
    <location>
        <begin position="415"/>
        <end position="425"/>
    </location>
</feature>
<evidence type="ECO:0000256" key="1">
    <source>
        <dbReference type="SAM" id="MobiDB-lite"/>
    </source>
</evidence>
<reference evidence="2" key="1">
    <citation type="journal article" date="2020" name="Stud. Mycol.">
        <title>101 Dothideomycetes genomes: a test case for predicting lifestyles and emergence of pathogens.</title>
        <authorList>
            <person name="Haridas S."/>
            <person name="Albert R."/>
            <person name="Binder M."/>
            <person name="Bloem J."/>
            <person name="Labutti K."/>
            <person name="Salamov A."/>
            <person name="Andreopoulos B."/>
            <person name="Baker S."/>
            <person name="Barry K."/>
            <person name="Bills G."/>
            <person name="Bluhm B."/>
            <person name="Cannon C."/>
            <person name="Castanera R."/>
            <person name="Culley D."/>
            <person name="Daum C."/>
            <person name="Ezra D."/>
            <person name="Gonzalez J."/>
            <person name="Henrissat B."/>
            <person name="Kuo A."/>
            <person name="Liang C."/>
            <person name="Lipzen A."/>
            <person name="Lutzoni F."/>
            <person name="Magnuson J."/>
            <person name="Mondo S."/>
            <person name="Nolan M."/>
            <person name="Ohm R."/>
            <person name="Pangilinan J."/>
            <person name="Park H.-J."/>
            <person name="Ramirez L."/>
            <person name="Alfaro M."/>
            <person name="Sun H."/>
            <person name="Tritt A."/>
            <person name="Yoshinaga Y."/>
            <person name="Zwiers L.-H."/>
            <person name="Turgeon B."/>
            <person name="Goodwin S."/>
            <person name="Spatafora J."/>
            <person name="Crous P."/>
            <person name="Grigoriev I."/>
        </authorList>
    </citation>
    <scope>NUCLEOTIDE SEQUENCE</scope>
    <source>
        <strain evidence="2">CBS 125425</strain>
    </source>
</reference>
<feature type="compositionally biased region" description="Basic and acidic residues" evidence="1">
    <location>
        <begin position="361"/>
        <end position="377"/>
    </location>
</feature>
<keyword evidence="3" id="KW-1185">Reference proteome</keyword>
<comment type="caution">
    <text evidence="2">The sequence shown here is derived from an EMBL/GenBank/DDBJ whole genome shotgun (WGS) entry which is preliminary data.</text>
</comment>
<evidence type="ECO:0000313" key="2">
    <source>
        <dbReference type="EMBL" id="KAF2730232.1"/>
    </source>
</evidence>
<organism evidence="2 3">
    <name type="scientific">Polyplosphaeria fusca</name>
    <dbReference type="NCBI Taxonomy" id="682080"/>
    <lineage>
        <taxon>Eukaryota</taxon>
        <taxon>Fungi</taxon>
        <taxon>Dikarya</taxon>
        <taxon>Ascomycota</taxon>
        <taxon>Pezizomycotina</taxon>
        <taxon>Dothideomycetes</taxon>
        <taxon>Pleosporomycetidae</taxon>
        <taxon>Pleosporales</taxon>
        <taxon>Tetraplosphaeriaceae</taxon>
        <taxon>Polyplosphaeria</taxon>
    </lineage>
</organism>
<evidence type="ECO:0000313" key="3">
    <source>
        <dbReference type="Proteomes" id="UP000799444"/>
    </source>
</evidence>
<feature type="region of interest" description="Disordered" evidence="1">
    <location>
        <begin position="313"/>
        <end position="479"/>
    </location>
</feature>
<dbReference type="OrthoDB" id="4586300at2759"/>
<sequence>MAPHDDDNDDRDDRPQPNPFIAFRRFADSQASSLSRTLFDTIPALFTKAENMHTAAEQCRRGDADPDQCKRLKHLEMEFFDKAPEIIEMYIKGGDHATEQQMKALFELDREADQIREQILGENRTMAPLRDERQHVELVEKVAREKGQHWGWSWSWGFPRPFDEDMANYERRPHGALKDWDATSTSDTGFDGKWEYLKRRMNEEMPRDADHFPHTRRHGFWRHSSGYRQPTRLPQEYRLHREDEPYSPWALEHNEDAKKAGVQWRDAYEDLMRVSDGAPLMPQGKIGQAAQNSYGWWAMSLGGWNFPGASISKEHPRRVPWDGTEEPSYEYGHDHEDQHDDPPTPTAKQAEWAEDTPTTELEAHNRGHLERLEKQTKETSSTTEPHPSVLSTLTTTERTMAPDGTVTTKMVLKKRFSDGREESSETVHTQRGHDADGHTSQDPWKVMQETQFPHKPTSSSPNSDQNDEPGKKKGWFWSG</sequence>
<dbReference type="EMBL" id="ML996222">
    <property type="protein sequence ID" value="KAF2730232.1"/>
    <property type="molecule type" value="Genomic_DNA"/>
</dbReference>
<accession>A0A9P4QMR2</accession>